<name>A0A143QSU0_RHOFA</name>
<dbReference type="AlphaFoldDB" id="A0A143QSU0"/>
<dbReference type="KEGG" id="rhs:A3Q41_04816"/>
<proteinExistence type="predicted"/>
<reference evidence="1 2" key="1">
    <citation type="journal article" date="2016" name="Genome Announc.">
        <title>Complete Genome and Plasmid Sequences for Rhodococcus fascians D188 and Draft Sequences for Rhodococcus Isolates PBTS 1 and PBTS 2.</title>
        <authorList>
            <person name="Stamler R.A."/>
            <person name="Vereecke D."/>
            <person name="Zhang Y."/>
            <person name="Schilkey F."/>
            <person name="Devitt N."/>
            <person name="Randall J.J."/>
        </authorList>
    </citation>
    <scope>NUCLEOTIDE SEQUENCE [LARGE SCALE GENOMIC DNA]</scope>
    <source>
        <strain evidence="1 2">PBTS2</strain>
    </source>
</reference>
<gene>
    <name evidence="1" type="ORF">A3Q41_04816</name>
</gene>
<evidence type="ECO:0000313" key="2">
    <source>
        <dbReference type="Proteomes" id="UP000076038"/>
    </source>
</evidence>
<dbReference type="EMBL" id="CP015220">
    <property type="protein sequence ID" value="AMY26080.1"/>
    <property type="molecule type" value="Genomic_DNA"/>
</dbReference>
<sequence length="78" mass="8451">MTTPVTDRTITSSLCGHVFVVRGLLEFIACDAVIATSSGFRPRYKWLFVLGVEDGGAHVVQQRVAVSPGVSHRRLLPA</sequence>
<keyword evidence="2" id="KW-1185">Reference proteome</keyword>
<dbReference type="Proteomes" id="UP000076038">
    <property type="component" value="Chromosome"/>
</dbReference>
<organism evidence="1 2">
    <name type="scientific">Rhodococcoides fascians</name>
    <name type="common">Rhodococcus fascians</name>
    <dbReference type="NCBI Taxonomy" id="1828"/>
    <lineage>
        <taxon>Bacteria</taxon>
        <taxon>Bacillati</taxon>
        <taxon>Actinomycetota</taxon>
        <taxon>Actinomycetes</taxon>
        <taxon>Mycobacteriales</taxon>
        <taxon>Nocardiaceae</taxon>
        <taxon>Rhodococcoides</taxon>
    </lineage>
</organism>
<reference evidence="2" key="2">
    <citation type="submission" date="2016-04" db="EMBL/GenBank/DDBJ databases">
        <title>Complete Genome and Plasmid Sequences for Rhodococcus fascians D188 and Draft Sequences for Rhodococcus spp. Isolates PBTS 1 and PBTS 2.</title>
        <authorList>
            <person name="Stamer R."/>
            <person name="Vereecke D."/>
            <person name="Zhang Y."/>
            <person name="Schilkey F."/>
            <person name="Devitt N."/>
            <person name="Randall J."/>
        </authorList>
    </citation>
    <scope>NUCLEOTIDE SEQUENCE [LARGE SCALE GENOMIC DNA]</scope>
    <source>
        <strain evidence="2">PBTS2</strain>
    </source>
</reference>
<evidence type="ECO:0000313" key="1">
    <source>
        <dbReference type="EMBL" id="AMY26080.1"/>
    </source>
</evidence>
<dbReference type="PATRIC" id="fig|1653479.3.peg.4871"/>
<protein>
    <submittedName>
        <fullName evidence="1">Uncharacterized protein</fullName>
    </submittedName>
</protein>
<accession>A0A143QSU0</accession>